<dbReference type="Pfam" id="PF00400">
    <property type="entry name" value="WD40"/>
    <property type="match status" value="1"/>
</dbReference>
<accession>A0A165Z4D0</accession>
<dbReference type="SUPFAM" id="SSF50978">
    <property type="entry name" value="WD40 repeat-like"/>
    <property type="match status" value="1"/>
</dbReference>
<dbReference type="PANTHER" id="PTHR19848:SF8">
    <property type="entry name" value="F-BOX AND WD REPEAT DOMAIN CONTAINING 7"/>
    <property type="match status" value="1"/>
</dbReference>
<evidence type="ECO:0000256" key="1">
    <source>
        <dbReference type="ARBA" id="ARBA00022574"/>
    </source>
</evidence>
<dbReference type="OrthoDB" id="2800964at2759"/>
<dbReference type="PANTHER" id="PTHR19848">
    <property type="entry name" value="WD40 REPEAT PROTEIN"/>
    <property type="match status" value="1"/>
</dbReference>
<feature type="repeat" description="WD" evidence="3">
    <location>
        <begin position="31"/>
        <end position="72"/>
    </location>
</feature>
<dbReference type="AlphaFoldDB" id="A0A165Z4D0"/>
<keyword evidence="2" id="KW-0677">Repeat</keyword>
<evidence type="ECO:0000256" key="2">
    <source>
        <dbReference type="ARBA" id="ARBA00022737"/>
    </source>
</evidence>
<dbReference type="SMART" id="SM00320">
    <property type="entry name" value="WD40"/>
    <property type="match status" value="3"/>
</dbReference>
<dbReference type="Proteomes" id="UP000076532">
    <property type="component" value="Unassembled WGS sequence"/>
</dbReference>
<organism evidence="4 5">
    <name type="scientific">Athelia psychrophila</name>
    <dbReference type="NCBI Taxonomy" id="1759441"/>
    <lineage>
        <taxon>Eukaryota</taxon>
        <taxon>Fungi</taxon>
        <taxon>Dikarya</taxon>
        <taxon>Basidiomycota</taxon>
        <taxon>Agaricomycotina</taxon>
        <taxon>Agaricomycetes</taxon>
        <taxon>Agaricomycetidae</taxon>
        <taxon>Atheliales</taxon>
        <taxon>Atheliaceae</taxon>
        <taxon>Athelia</taxon>
    </lineage>
</organism>
<dbReference type="InterPro" id="IPR001680">
    <property type="entry name" value="WD40_rpt"/>
</dbReference>
<dbReference type="InterPro" id="IPR019775">
    <property type="entry name" value="WD40_repeat_CS"/>
</dbReference>
<keyword evidence="5" id="KW-1185">Reference proteome</keyword>
<reference evidence="4 5" key="1">
    <citation type="journal article" date="2016" name="Mol. Biol. Evol.">
        <title>Comparative Genomics of Early-Diverging Mushroom-Forming Fungi Provides Insights into the Origins of Lignocellulose Decay Capabilities.</title>
        <authorList>
            <person name="Nagy L.G."/>
            <person name="Riley R."/>
            <person name="Tritt A."/>
            <person name="Adam C."/>
            <person name="Daum C."/>
            <person name="Floudas D."/>
            <person name="Sun H."/>
            <person name="Yadav J.S."/>
            <person name="Pangilinan J."/>
            <person name="Larsson K.H."/>
            <person name="Matsuura K."/>
            <person name="Barry K."/>
            <person name="Labutti K."/>
            <person name="Kuo R."/>
            <person name="Ohm R.A."/>
            <person name="Bhattacharya S.S."/>
            <person name="Shirouzu T."/>
            <person name="Yoshinaga Y."/>
            <person name="Martin F.M."/>
            <person name="Grigoriev I.V."/>
            <person name="Hibbett D.S."/>
        </authorList>
    </citation>
    <scope>NUCLEOTIDE SEQUENCE [LARGE SCALE GENOMIC DNA]</scope>
    <source>
        <strain evidence="4 5">CBS 109695</strain>
    </source>
</reference>
<evidence type="ECO:0000313" key="4">
    <source>
        <dbReference type="EMBL" id="KZP10216.1"/>
    </source>
</evidence>
<dbReference type="EMBL" id="KV417684">
    <property type="protein sequence ID" value="KZP10216.1"/>
    <property type="molecule type" value="Genomic_DNA"/>
</dbReference>
<dbReference type="InterPro" id="IPR015943">
    <property type="entry name" value="WD40/YVTN_repeat-like_dom_sf"/>
</dbReference>
<dbReference type="PROSITE" id="PS00678">
    <property type="entry name" value="WD_REPEATS_1"/>
    <property type="match status" value="1"/>
</dbReference>
<dbReference type="PROSITE" id="PS50082">
    <property type="entry name" value="WD_REPEATS_2"/>
    <property type="match status" value="1"/>
</dbReference>
<dbReference type="InterPro" id="IPR036322">
    <property type="entry name" value="WD40_repeat_dom_sf"/>
</dbReference>
<sequence>MYVLTSPSRHHLITFSALQKIEEQFKLSYTLEELSEGVNALAISPDGISLLSACNDGQAFIWNLLTGEHLQKIDCAFNGPISCIAWRDTREAFVLGCADGSIHLYRWSATKGLYIYVLQESAHKDAVQSIAYDSYHKRIASISKTSLQVWNCPDSLDTLKLLINHPLVSNYHGRTIHFCDDGASVISTYLESHQM</sequence>
<proteinExistence type="predicted"/>
<protein>
    <submittedName>
        <fullName evidence="4">WD40 repeat-like protein</fullName>
    </submittedName>
</protein>
<dbReference type="Gene3D" id="2.130.10.10">
    <property type="entry name" value="YVTN repeat-like/Quinoprotein amine dehydrogenase"/>
    <property type="match status" value="1"/>
</dbReference>
<gene>
    <name evidence="4" type="ORF">FIBSPDRAFT_758756</name>
</gene>
<keyword evidence="1 3" id="KW-0853">WD repeat</keyword>
<evidence type="ECO:0000256" key="3">
    <source>
        <dbReference type="PROSITE-ProRule" id="PRU00221"/>
    </source>
</evidence>
<evidence type="ECO:0000313" key="5">
    <source>
        <dbReference type="Proteomes" id="UP000076532"/>
    </source>
</evidence>
<name>A0A165Z4D0_9AGAM</name>